<name>A0ABY5ZNE6_9BACT</name>
<keyword evidence="1" id="KW-0732">Signal</keyword>
<reference evidence="2" key="1">
    <citation type="journal article" date="2022" name="Environ. Microbiol.">
        <title>Geoalkalibacter halelectricus SAP #1 sp. nov. possessing extracellular electron transfer and mineral#reducing capabilities from a haloalkaline environment.</title>
        <authorList>
            <person name="Yadav S."/>
            <person name="Singh R."/>
            <person name="Sundharam S.S."/>
            <person name="Chaudhary S."/>
            <person name="Krishnamurthi S."/>
            <person name="Patil S.A."/>
        </authorList>
    </citation>
    <scope>NUCLEOTIDE SEQUENCE</scope>
    <source>
        <strain evidence="2">SAP-1</strain>
    </source>
</reference>
<gene>
    <name evidence="2" type="ORF">L9S41_17290</name>
</gene>
<organism evidence="2 3">
    <name type="scientific">Geoalkalibacter halelectricus</name>
    <dbReference type="NCBI Taxonomy" id="2847045"/>
    <lineage>
        <taxon>Bacteria</taxon>
        <taxon>Pseudomonadati</taxon>
        <taxon>Thermodesulfobacteriota</taxon>
        <taxon>Desulfuromonadia</taxon>
        <taxon>Desulfuromonadales</taxon>
        <taxon>Geoalkalibacteraceae</taxon>
        <taxon>Geoalkalibacter</taxon>
    </lineage>
</organism>
<dbReference type="Pfam" id="PF06834">
    <property type="entry name" value="TraU"/>
    <property type="match status" value="1"/>
</dbReference>
<evidence type="ECO:0000313" key="2">
    <source>
        <dbReference type="EMBL" id="UWZ79415.1"/>
    </source>
</evidence>
<keyword evidence="3" id="KW-1185">Reference proteome</keyword>
<evidence type="ECO:0000256" key="1">
    <source>
        <dbReference type="SAM" id="SignalP"/>
    </source>
</evidence>
<feature type="signal peptide" evidence="1">
    <location>
        <begin position="1"/>
        <end position="25"/>
    </location>
</feature>
<evidence type="ECO:0000313" key="3">
    <source>
        <dbReference type="Proteomes" id="UP001060414"/>
    </source>
</evidence>
<dbReference type="RefSeq" id="WP_260747767.1">
    <property type="nucleotide sequence ID" value="NZ_CP092109.1"/>
</dbReference>
<dbReference type="Proteomes" id="UP001060414">
    <property type="component" value="Chromosome"/>
</dbReference>
<dbReference type="InterPro" id="IPR009649">
    <property type="entry name" value="TraU"/>
</dbReference>
<sequence length="334" mass="35536">MFPHRLATSLGVVLLLLFAASQAQALCRGRPLNPVTDVCWQCAFPLRIGGVTLAAGEDVPADRLSSPVCACGSGGSLTVGLTASFWEPSRMIETVKDPYCFPALGAQLSNPQPGLLGGAQSTQQTTGAASTFQQAHYYVFPAWSLLDLFADFPCLEQGGFDLAYMTEVDPLWSNDALAFLINPEALLFGSPAAQLACLSDSTAANTGFPLDALFWCMGSWGSSYPLSGTIAESNPTTANAGLAARLLFKLGREMLLFDRALNPCGAVATPIWVKSHYRLQIVRPVRGATSVPIGRSDLLWGSGKNPPQGAGPNAPENFLWMLHRKTTCCVGVTY</sequence>
<accession>A0ABY5ZNE6</accession>
<proteinExistence type="predicted"/>
<dbReference type="EMBL" id="CP092109">
    <property type="protein sequence ID" value="UWZ79415.1"/>
    <property type="molecule type" value="Genomic_DNA"/>
</dbReference>
<protein>
    <submittedName>
        <fullName evidence="2">TraU family protein</fullName>
    </submittedName>
</protein>
<feature type="chain" id="PRO_5047154892" evidence="1">
    <location>
        <begin position="26"/>
        <end position="334"/>
    </location>
</feature>